<evidence type="ECO:0000313" key="2">
    <source>
        <dbReference type="Proteomes" id="UP000554235"/>
    </source>
</evidence>
<name>A0A8H4KWW0_9HYPO</name>
<proteinExistence type="predicted"/>
<dbReference type="Proteomes" id="UP000554235">
    <property type="component" value="Unassembled WGS sequence"/>
</dbReference>
<dbReference type="AlphaFoldDB" id="A0A8H4KWW0"/>
<reference evidence="1 2" key="1">
    <citation type="submission" date="2020-01" db="EMBL/GenBank/DDBJ databases">
        <title>Identification and distribution of gene clusters putatively required for synthesis of sphingolipid metabolism inhibitors in phylogenetically diverse species of the filamentous fungus Fusarium.</title>
        <authorList>
            <person name="Kim H.-S."/>
            <person name="Busman M."/>
            <person name="Brown D.W."/>
            <person name="Divon H."/>
            <person name="Uhlig S."/>
            <person name="Proctor R.H."/>
        </authorList>
    </citation>
    <scope>NUCLEOTIDE SEQUENCE [LARGE SCALE GENOMIC DNA]</scope>
    <source>
        <strain evidence="1 2">NRRL 20459</strain>
    </source>
</reference>
<keyword evidence="2" id="KW-1185">Reference proteome</keyword>
<gene>
    <name evidence="1" type="ORF">FALBO_15177</name>
</gene>
<comment type="caution">
    <text evidence="1">The sequence shown here is derived from an EMBL/GenBank/DDBJ whole genome shotgun (WGS) entry which is preliminary data.</text>
</comment>
<protein>
    <submittedName>
        <fullName evidence="1">Uncharacterized protein</fullName>
    </submittedName>
</protein>
<dbReference type="OrthoDB" id="4501419at2759"/>
<dbReference type="EMBL" id="JAADYS010002586">
    <property type="protein sequence ID" value="KAF4457595.1"/>
    <property type="molecule type" value="Genomic_DNA"/>
</dbReference>
<sequence length="253" mass="29178">MLPVTISHLGYLIEDGSILMHDQTRHTVEHMARLVCRSTSNITTNKNNQCLPLELWLQIFRWAELELNTHAFSLVQIQQAQRIGNQVFLICKEVTEWNACGQLDDRSAISNYKRLLRKPHESSDEERPFKLPNEDARTIKISINALGWGREVLYVDIDVADMISRMEHGVCDFCNRDRIIFTGSKKAQEGFWEEYNMSGILAHILCPVCVGPYFANSCLTSWLLKTSKPSIRMTAREFEERIVERLQDLGYGD</sequence>
<accession>A0A8H4KWW0</accession>
<organism evidence="1 2">
    <name type="scientific">Fusarium albosuccineum</name>
    <dbReference type="NCBI Taxonomy" id="1237068"/>
    <lineage>
        <taxon>Eukaryota</taxon>
        <taxon>Fungi</taxon>
        <taxon>Dikarya</taxon>
        <taxon>Ascomycota</taxon>
        <taxon>Pezizomycotina</taxon>
        <taxon>Sordariomycetes</taxon>
        <taxon>Hypocreomycetidae</taxon>
        <taxon>Hypocreales</taxon>
        <taxon>Nectriaceae</taxon>
        <taxon>Fusarium</taxon>
        <taxon>Fusarium decemcellulare species complex</taxon>
    </lineage>
</organism>
<evidence type="ECO:0000313" key="1">
    <source>
        <dbReference type="EMBL" id="KAF4457595.1"/>
    </source>
</evidence>